<evidence type="ECO:0000313" key="1">
    <source>
        <dbReference type="EMBL" id="MFK9092515.1"/>
    </source>
</evidence>
<evidence type="ECO:0000313" key="2">
    <source>
        <dbReference type="Proteomes" id="UP001623041"/>
    </source>
</evidence>
<reference evidence="1 2" key="1">
    <citation type="submission" date="2024-11" db="EMBL/GenBank/DDBJ databases">
        <authorList>
            <person name="Lucas J.A."/>
        </authorList>
    </citation>
    <scope>NUCLEOTIDE SEQUENCE [LARGE SCALE GENOMIC DNA]</scope>
    <source>
        <strain evidence="1 2">Z 5.4</strain>
    </source>
</reference>
<comment type="caution">
    <text evidence="1">The sequence shown here is derived from an EMBL/GenBank/DDBJ whole genome shotgun (WGS) entry which is preliminary data.</text>
</comment>
<dbReference type="Proteomes" id="UP001623041">
    <property type="component" value="Unassembled WGS sequence"/>
</dbReference>
<dbReference type="EMBL" id="JBJHQH010000009">
    <property type="protein sequence ID" value="MFK9092515.1"/>
    <property type="molecule type" value="Genomic_DNA"/>
</dbReference>
<accession>A0ABW8RGC7</accession>
<gene>
    <name evidence="1" type="ORF">ACJEBI_13580</name>
</gene>
<name>A0ABW8RGC7_9BACI</name>
<protein>
    <submittedName>
        <fullName evidence="1">Uncharacterized protein</fullName>
    </submittedName>
</protein>
<proteinExistence type="predicted"/>
<sequence length="159" mass="18976">MIVKELYRDSLIYEESSLAHYLYHLLAEKKILLEDDVSKVDFDQANHQLVADMIRNNLLGFHKIRIYALKRNQYEFIFIFAASEQEAIQFFCATYNQTPLNCHEYPLDWEICKGKDGISFRDMRKEFTGFPAIAGYFKKEWRPCEKQWQEELSSLPQPY</sequence>
<dbReference type="RefSeq" id="WP_406581093.1">
    <property type="nucleotide sequence ID" value="NZ_JBJHQH010000009.1"/>
</dbReference>
<organism evidence="1 2">
    <name type="scientific">Bacillus salipaludis</name>
    <dbReference type="NCBI Taxonomy" id="2547811"/>
    <lineage>
        <taxon>Bacteria</taxon>
        <taxon>Bacillati</taxon>
        <taxon>Bacillota</taxon>
        <taxon>Bacilli</taxon>
        <taxon>Bacillales</taxon>
        <taxon>Bacillaceae</taxon>
        <taxon>Bacillus</taxon>
    </lineage>
</organism>
<keyword evidence="2" id="KW-1185">Reference proteome</keyword>